<sequence>MTRSATVRTRVEYPELVANAVRPDNTDQMHTEARDESVVTRIERPSVGGLRTTLDDYTVNVTVAVEVAQHAHRFNTTQQ</sequence>
<keyword evidence="2" id="KW-1185">Reference proteome</keyword>
<dbReference type="EMBL" id="BAAADU010000002">
    <property type="protein sequence ID" value="GAA0658384.1"/>
    <property type="molecule type" value="Genomic_DNA"/>
</dbReference>
<dbReference type="RefSeq" id="WP_227259572.1">
    <property type="nucleotide sequence ID" value="NZ_BAAADU010000002.1"/>
</dbReference>
<evidence type="ECO:0000313" key="2">
    <source>
        <dbReference type="Proteomes" id="UP001500194"/>
    </source>
</evidence>
<protein>
    <submittedName>
        <fullName evidence="1">KEOPS complex subunit Pcc1</fullName>
    </submittedName>
</protein>
<dbReference type="AlphaFoldDB" id="A0AAV3T3T8"/>
<name>A0AAV3T3T8_9EURY</name>
<dbReference type="Proteomes" id="UP001500194">
    <property type="component" value="Unassembled WGS sequence"/>
</dbReference>
<evidence type="ECO:0000313" key="1">
    <source>
        <dbReference type="EMBL" id="GAA0658384.1"/>
    </source>
</evidence>
<accession>A0AAV3T3T8</accession>
<dbReference type="GeneID" id="68572973"/>
<gene>
    <name evidence="1" type="ORF">GCM10009019_23420</name>
</gene>
<organism evidence="1 2">
    <name type="scientific">Salarchaeum japonicum</name>
    <dbReference type="NCBI Taxonomy" id="555573"/>
    <lineage>
        <taxon>Archaea</taxon>
        <taxon>Methanobacteriati</taxon>
        <taxon>Methanobacteriota</taxon>
        <taxon>Stenosarchaea group</taxon>
        <taxon>Halobacteria</taxon>
        <taxon>Halobacteriales</taxon>
        <taxon>Halobacteriaceae</taxon>
    </lineage>
</organism>
<comment type="caution">
    <text evidence="1">The sequence shown here is derived from an EMBL/GenBank/DDBJ whole genome shotgun (WGS) entry which is preliminary data.</text>
</comment>
<dbReference type="NCBIfam" id="NF011470">
    <property type="entry name" value="PRK14887.1"/>
    <property type="match status" value="1"/>
</dbReference>
<reference evidence="1 2" key="1">
    <citation type="journal article" date="2019" name="Int. J. Syst. Evol. Microbiol.">
        <title>The Global Catalogue of Microorganisms (GCM) 10K type strain sequencing project: providing services to taxonomists for standard genome sequencing and annotation.</title>
        <authorList>
            <consortium name="The Broad Institute Genomics Platform"/>
            <consortium name="The Broad Institute Genome Sequencing Center for Infectious Disease"/>
            <person name="Wu L."/>
            <person name="Ma J."/>
        </authorList>
    </citation>
    <scope>NUCLEOTIDE SEQUENCE [LARGE SCALE GENOMIC DNA]</scope>
    <source>
        <strain evidence="1 2">JCM 16327</strain>
    </source>
</reference>
<proteinExistence type="predicted"/>